<sequence length="352" mass="38148">MIIGVAASDWRRYPRRAKTSSPLSQLSLVSPVSLSTAIENDIQIQASLVSITTLSCLSRVSLTHNSLLSSLSLTTLSCLSRVFSLTTLSCLSRASGFDRWGAIFSRLSRLSLVLSRASVEGDKYYSWAEIFVFDYRATNSHIISTKSTILSEVDSVTKKAIGEGQSFDLPIFKLLKYRLPRVTLSVSSIIVSLIVSFEDDARLIADAGKAATVSDALSTSVVDEGSAGSAFGLGAVEGDDGGGRGVSLVCDALASDYNEVRLKTSSARSIAIDKHNLNQYEHEESIPPEKRFREVKTSTQSNLRNFEGTDFRNVGGRNVFVGVMRPATVTLSAARARERGKRQKSENSNDGK</sequence>
<dbReference type="EMBL" id="QGKY02000190">
    <property type="protein sequence ID" value="KAF2590663.1"/>
    <property type="molecule type" value="Genomic_DNA"/>
</dbReference>
<proteinExistence type="predicted"/>
<gene>
    <name evidence="2" type="ORF">F2Q70_00040249</name>
</gene>
<name>A0A8S9KAW3_BRACR</name>
<evidence type="ECO:0000256" key="1">
    <source>
        <dbReference type="SAM" id="MobiDB-lite"/>
    </source>
</evidence>
<accession>A0A8S9KAW3</accession>
<feature type="compositionally biased region" description="Basic and acidic residues" evidence="1">
    <location>
        <begin position="343"/>
        <end position="352"/>
    </location>
</feature>
<organism evidence="2">
    <name type="scientific">Brassica cretica</name>
    <name type="common">Mustard</name>
    <dbReference type="NCBI Taxonomy" id="69181"/>
    <lineage>
        <taxon>Eukaryota</taxon>
        <taxon>Viridiplantae</taxon>
        <taxon>Streptophyta</taxon>
        <taxon>Embryophyta</taxon>
        <taxon>Tracheophyta</taxon>
        <taxon>Spermatophyta</taxon>
        <taxon>Magnoliopsida</taxon>
        <taxon>eudicotyledons</taxon>
        <taxon>Gunneridae</taxon>
        <taxon>Pentapetalae</taxon>
        <taxon>rosids</taxon>
        <taxon>malvids</taxon>
        <taxon>Brassicales</taxon>
        <taxon>Brassicaceae</taxon>
        <taxon>Brassiceae</taxon>
        <taxon>Brassica</taxon>
    </lineage>
</organism>
<feature type="region of interest" description="Disordered" evidence="1">
    <location>
        <begin position="333"/>
        <end position="352"/>
    </location>
</feature>
<dbReference type="AlphaFoldDB" id="A0A8S9KAW3"/>
<protein>
    <submittedName>
        <fullName evidence="2">Uncharacterized protein</fullName>
    </submittedName>
</protein>
<evidence type="ECO:0000313" key="2">
    <source>
        <dbReference type="EMBL" id="KAF2590663.1"/>
    </source>
</evidence>
<reference evidence="2" key="1">
    <citation type="submission" date="2019-12" db="EMBL/GenBank/DDBJ databases">
        <title>Genome sequencing and annotation of Brassica cretica.</title>
        <authorList>
            <person name="Studholme D.J."/>
            <person name="Sarris P.F."/>
        </authorList>
    </citation>
    <scope>NUCLEOTIDE SEQUENCE</scope>
    <source>
        <strain evidence="2">PFS-102/07</strain>
        <tissue evidence="2">Leaf</tissue>
    </source>
</reference>
<comment type="caution">
    <text evidence="2">The sequence shown here is derived from an EMBL/GenBank/DDBJ whole genome shotgun (WGS) entry which is preliminary data.</text>
</comment>